<dbReference type="EC" id="3.1.3.-" evidence="1"/>
<reference evidence="1 3" key="2">
    <citation type="submission" date="2020-08" db="EMBL/GenBank/DDBJ databases">
        <title>Genomic Encyclopedia of Type Strains, Phase III (KMG-III): the genomes of soil and plant-associated and newly described type strains.</title>
        <authorList>
            <person name="Whitman W."/>
        </authorList>
    </citation>
    <scope>NUCLEOTIDE SEQUENCE [LARGE SCALE GENOMIC DNA]</scope>
    <source>
        <strain evidence="1 3">CECT 8088</strain>
    </source>
</reference>
<evidence type="ECO:0000313" key="1">
    <source>
        <dbReference type="EMBL" id="MBB3175036.1"/>
    </source>
</evidence>
<keyword evidence="1" id="KW-0378">Hydrolase</keyword>
<dbReference type="EMBL" id="JACHXV010000016">
    <property type="protein sequence ID" value="MBB3175036.1"/>
    <property type="molecule type" value="Genomic_DNA"/>
</dbReference>
<organism evidence="1 3">
    <name type="scientific">Endobacter medicaginis</name>
    <dbReference type="NCBI Taxonomy" id="1181271"/>
    <lineage>
        <taxon>Bacteria</taxon>
        <taxon>Pseudomonadati</taxon>
        <taxon>Pseudomonadota</taxon>
        <taxon>Alphaproteobacteria</taxon>
        <taxon>Acetobacterales</taxon>
        <taxon>Acetobacteraceae</taxon>
        <taxon>Endobacter</taxon>
    </lineage>
</organism>
<keyword evidence="3" id="KW-1185">Reference proteome</keyword>
<dbReference type="EMBL" id="JABXXQ010000104">
    <property type="protein sequence ID" value="NVN30103.1"/>
    <property type="molecule type" value="Genomic_DNA"/>
</dbReference>
<dbReference type="Proteomes" id="UP000557688">
    <property type="component" value="Unassembled WGS sequence"/>
</dbReference>
<sequence length="192" mass="20592">MKRLMLLRHAKAEPASIGDLSDEADHARPLARRGWEDAEALDASDAFRGHVPDLVLVSSAVRTRETLAALSQLAAVETSVRDALYLAEAATLRRALADLPETVGHVLLVGHNPGLHMLCRQLAADPFGDATPKHLQRAARLDTGLPTCTMAVFAMQGPWGGLAEPDAHAALVDLRTPDRTRRGPATGLRHDA</sequence>
<name>A0A839UZ18_9PROT</name>
<accession>A0A839UZ18</accession>
<dbReference type="GO" id="GO:0016787">
    <property type="term" value="F:hydrolase activity"/>
    <property type="evidence" value="ECO:0007669"/>
    <property type="project" value="UniProtKB-KW"/>
</dbReference>
<dbReference type="AlphaFoldDB" id="A0A839UZ18"/>
<proteinExistence type="predicted"/>
<reference evidence="2 4" key="1">
    <citation type="submission" date="2020-06" db="EMBL/GenBank/DDBJ databases">
        <title>Description of novel acetic acid bacteria.</title>
        <authorList>
            <person name="Sombolestani A."/>
        </authorList>
    </citation>
    <scope>NUCLEOTIDE SEQUENCE [LARGE SCALE GENOMIC DNA]</scope>
    <source>
        <strain evidence="2 4">LMG 26838</strain>
    </source>
</reference>
<dbReference type="InterPro" id="IPR013078">
    <property type="entry name" value="His_Pase_superF_clade-1"/>
</dbReference>
<evidence type="ECO:0000313" key="3">
    <source>
        <dbReference type="Proteomes" id="UP000557688"/>
    </source>
</evidence>
<dbReference type="PANTHER" id="PTHR47623:SF1">
    <property type="entry name" value="OS09G0287300 PROTEIN"/>
    <property type="match status" value="1"/>
</dbReference>
<evidence type="ECO:0000313" key="2">
    <source>
        <dbReference type="EMBL" id="NVN30103.1"/>
    </source>
</evidence>
<dbReference type="InterPro" id="IPR029033">
    <property type="entry name" value="His_PPase_superfam"/>
</dbReference>
<dbReference type="Proteomes" id="UP000565205">
    <property type="component" value="Unassembled WGS sequence"/>
</dbReference>
<dbReference type="CDD" id="cd07067">
    <property type="entry name" value="HP_PGM_like"/>
    <property type="match status" value="1"/>
</dbReference>
<gene>
    <name evidence="1" type="ORF">FHR90_002883</name>
    <name evidence="2" type="ORF">HUK83_07110</name>
</gene>
<dbReference type="SUPFAM" id="SSF53254">
    <property type="entry name" value="Phosphoglycerate mutase-like"/>
    <property type="match status" value="1"/>
</dbReference>
<dbReference type="PANTHER" id="PTHR47623">
    <property type="entry name" value="OS09G0287300 PROTEIN"/>
    <property type="match status" value="1"/>
</dbReference>
<dbReference type="RefSeq" id="WP_176623355.1">
    <property type="nucleotide sequence ID" value="NZ_JABXXQ010000104.1"/>
</dbReference>
<comment type="caution">
    <text evidence="1">The sequence shown here is derived from an EMBL/GenBank/DDBJ whole genome shotgun (WGS) entry which is preliminary data.</text>
</comment>
<evidence type="ECO:0000313" key="4">
    <source>
        <dbReference type="Proteomes" id="UP000565205"/>
    </source>
</evidence>
<protein>
    <submittedName>
        <fullName evidence="2">Histidine phosphatase family protein</fullName>
    </submittedName>
    <submittedName>
        <fullName evidence="1">Phosphohistidine phosphatase</fullName>
        <ecNumber evidence="1">3.1.3.-</ecNumber>
    </submittedName>
</protein>
<dbReference type="Gene3D" id="3.40.50.1240">
    <property type="entry name" value="Phosphoglycerate mutase-like"/>
    <property type="match status" value="1"/>
</dbReference>